<dbReference type="EMBL" id="JAASTW010000001">
    <property type="protein sequence ID" value="MBC1487628.1"/>
    <property type="molecule type" value="Genomic_DNA"/>
</dbReference>
<dbReference type="InterPro" id="IPR014710">
    <property type="entry name" value="RmlC-like_jellyroll"/>
</dbReference>
<dbReference type="Pfam" id="PF12833">
    <property type="entry name" value="HTH_18"/>
    <property type="match status" value="1"/>
</dbReference>
<keyword evidence="3" id="KW-0804">Transcription</keyword>
<keyword evidence="2" id="KW-0238">DNA-binding</keyword>
<reference evidence="5 6" key="1">
    <citation type="submission" date="2020-03" db="EMBL/GenBank/DDBJ databases">
        <title>Soil Listeria distribution.</title>
        <authorList>
            <person name="Liao J."/>
            <person name="Wiedmann M."/>
        </authorList>
    </citation>
    <scope>NUCLEOTIDE SEQUENCE [LARGE SCALE GENOMIC DNA]</scope>
    <source>
        <strain evidence="5 6">FSL L7-1554</strain>
    </source>
</reference>
<dbReference type="InterPro" id="IPR018060">
    <property type="entry name" value="HTH_AraC"/>
</dbReference>
<feature type="domain" description="HTH araC/xylS-type" evidence="4">
    <location>
        <begin position="229"/>
        <end position="326"/>
    </location>
</feature>
<dbReference type="PANTHER" id="PTHR43280">
    <property type="entry name" value="ARAC-FAMILY TRANSCRIPTIONAL REGULATOR"/>
    <property type="match status" value="1"/>
</dbReference>
<evidence type="ECO:0000313" key="6">
    <source>
        <dbReference type="Proteomes" id="UP000561617"/>
    </source>
</evidence>
<dbReference type="AlphaFoldDB" id="A0A7X0X4S2"/>
<gene>
    <name evidence="5" type="ORF">HCJ38_01130</name>
</gene>
<dbReference type="Gene3D" id="2.60.120.10">
    <property type="entry name" value="Jelly Rolls"/>
    <property type="match status" value="1"/>
</dbReference>
<dbReference type="InterPro" id="IPR009057">
    <property type="entry name" value="Homeodomain-like_sf"/>
</dbReference>
<evidence type="ECO:0000259" key="4">
    <source>
        <dbReference type="PROSITE" id="PS01124"/>
    </source>
</evidence>
<evidence type="ECO:0000256" key="2">
    <source>
        <dbReference type="ARBA" id="ARBA00023125"/>
    </source>
</evidence>
<dbReference type="RefSeq" id="WP_185344448.1">
    <property type="nucleotide sequence ID" value="NZ_JAASTU010000011.1"/>
</dbReference>
<keyword evidence="1" id="KW-0805">Transcription regulation</keyword>
<dbReference type="Gene3D" id="1.10.10.60">
    <property type="entry name" value="Homeodomain-like"/>
    <property type="match status" value="2"/>
</dbReference>
<dbReference type="PANTHER" id="PTHR43280:SF2">
    <property type="entry name" value="HTH-TYPE TRANSCRIPTIONAL REGULATOR EXSA"/>
    <property type="match status" value="1"/>
</dbReference>
<sequence>MNNNYLDTIFDLTKSEKNYIANPLFHSPVYQKMSRVSIDGTSVYKFELPNLKKNIIEIRRDSRFTAVPAYIHSNININYVYSGTCNYTVNDEKILLTKGDICIVDRNVIRSKEKLTENDIVLNISLSNDFFSREFIMGLGEASVLTIFLFSAITQNNHHDGYLFFRNSDATIESYFSQLITEYFKNDSFSRHSIEALFSLIFIQLIRNYQENEDKQIVHISSSNANNLLKIIEYIEKHSEVCTLEETAQIFNYHPKYLSQLIKRTFGKSFKEIQTDQRLRNAAQYLEFSEQAISEIANLVGISNITQFYKKFQIKYGMTPAEYRNKQTIRPEK</sequence>
<dbReference type="InterPro" id="IPR037923">
    <property type="entry name" value="HTH-like"/>
</dbReference>
<dbReference type="SMART" id="SM00342">
    <property type="entry name" value="HTH_ARAC"/>
    <property type="match status" value="1"/>
</dbReference>
<evidence type="ECO:0000256" key="1">
    <source>
        <dbReference type="ARBA" id="ARBA00023015"/>
    </source>
</evidence>
<name>A0A7X0X4S2_9LIST</name>
<dbReference type="SUPFAM" id="SSF46689">
    <property type="entry name" value="Homeodomain-like"/>
    <property type="match status" value="1"/>
</dbReference>
<proteinExistence type="predicted"/>
<evidence type="ECO:0000256" key="3">
    <source>
        <dbReference type="ARBA" id="ARBA00023163"/>
    </source>
</evidence>
<dbReference type="GO" id="GO:0003700">
    <property type="term" value="F:DNA-binding transcription factor activity"/>
    <property type="evidence" value="ECO:0007669"/>
    <property type="project" value="InterPro"/>
</dbReference>
<dbReference type="PROSITE" id="PS01124">
    <property type="entry name" value="HTH_ARAC_FAMILY_2"/>
    <property type="match status" value="1"/>
</dbReference>
<dbReference type="GO" id="GO:0043565">
    <property type="term" value="F:sequence-specific DNA binding"/>
    <property type="evidence" value="ECO:0007669"/>
    <property type="project" value="InterPro"/>
</dbReference>
<accession>A0A7X0X4S2</accession>
<evidence type="ECO:0000313" key="5">
    <source>
        <dbReference type="EMBL" id="MBC1487628.1"/>
    </source>
</evidence>
<protein>
    <submittedName>
        <fullName evidence="5">AraC family transcriptional regulator</fullName>
    </submittedName>
</protein>
<organism evidence="5 6">
    <name type="scientific">Listeria immobilis</name>
    <dbReference type="NCBI Taxonomy" id="2713502"/>
    <lineage>
        <taxon>Bacteria</taxon>
        <taxon>Bacillati</taxon>
        <taxon>Bacillota</taxon>
        <taxon>Bacilli</taxon>
        <taxon>Bacillales</taxon>
        <taxon>Listeriaceae</taxon>
        <taxon>Listeria</taxon>
    </lineage>
</organism>
<dbReference type="Proteomes" id="UP000561617">
    <property type="component" value="Unassembled WGS sequence"/>
</dbReference>
<comment type="caution">
    <text evidence="5">The sequence shown here is derived from an EMBL/GenBank/DDBJ whole genome shotgun (WGS) entry which is preliminary data.</text>
</comment>
<dbReference type="SUPFAM" id="SSF51215">
    <property type="entry name" value="Regulatory protein AraC"/>
    <property type="match status" value="1"/>
</dbReference>